<comment type="similarity">
    <text evidence="1 8">Belongs to the VPS41 family.</text>
</comment>
<evidence type="ECO:0000313" key="14">
    <source>
        <dbReference type="Proteomes" id="UP001187192"/>
    </source>
</evidence>
<dbReference type="GO" id="GO:0005770">
    <property type="term" value="C:late endosome"/>
    <property type="evidence" value="ECO:0007669"/>
    <property type="project" value="UniProtKB-UniRule"/>
</dbReference>
<name>A0AA88DH72_FICCA</name>
<evidence type="ECO:0000256" key="9">
    <source>
        <dbReference type="PROSITE-ProRule" id="PRU01006"/>
    </source>
</evidence>
<evidence type="ECO:0000256" key="4">
    <source>
        <dbReference type="ARBA" id="ARBA00022737"/>
    </source>
</evidence>
<sequence>MQMAPIPSENGVEGDDEREEEEDEEEEEEEEDEEEEEEEEEEEPRLKYQRLGGSIPSLLATDATSCIAVAERMIALGTQGGTVHILDFLGNQLEIPDWLSNAMFVGFEVKEFNAHTAAVNDLSFDIEGEYIGSCSDDGSVVINSLFTDEKMKFEYHRPMKAIALDPDYVRKASKRFVAGGLAGHLYFNSKKWLGFRDQVLHSGEGPIHAVKWRGNLIAWANDAGVKVYDAANDQRITFIERPRGSPRPEILLPHLVWQDDSLLVIGWGTSVKIASIRTNLQRSTNGSYKHIPLSSMNQVDIVASFQTRYHIAGIAPFGDSLVVLAYIPGEEDQEKDFGSSIPVRQCSSGKLPRFHTLLLLYCDVCLYPGKLSLFGIRERCDFLSKVFGNAQRPEVRIVSWNNDELSTDALPVHGFEHYKAKDYSLAHAPFSGSSYAGGQWAAGDEPLYYVVSPKDVVIAKPRDAEDHIAWLLEHGWHEKALAAVEAGQGRSELLDEVGSRYLDHLIVERKYAEAASLCPKLLRGSASAWERWVFHFAQLRQLPVLVPYIPTENPRLRDTAYEVALVALATNPSFHKDLLSTVKSWPSVLYSALPIISAIEPQLNTSSMTDALKEALAELYVIDGQFEKAFSLYADLLKPDIFDFIEKYNLHDSIREKVVQLMMLDCKRAVPLLLQNKDLITPSEVVTQLLNARKKCDSRYFLHLYLHSLFEVNPHAGKDYHDMQVELYADYDPKMMLPFLRSSQHYTLEKAYEICVKRDLLREQVFVLGRMGNTKQALAVTINQLGDIEEAVEFVTMQHDDELWEELIRQCLNKPEMVGMLLEHTVGNLDPLYIVNMVPNGLEIPRLRDRLVKIITDYRTETSLRHGCNDILKADCVNLLVKYYNEAKHGIYLSNEEDKTRATRDDSRASQAIEKSLSIRNMGVKSKTSGGGRCCMCFDPFSIQSVSVIVFFCCHAYHTTCLMDSTYTSANKVSETTRERVSEYEYDNGYDDDEDDDAESGTPRMRCILCTTAAS</sequence>
<dbReference type="FunFam" id="2.130.10.10:FF:000554">
    <property type="entry name" value="Vacuolar protein sorting-associated protein 41 homolog"/>
    <property type="match status" value="1"/>
</dbReference>
<dbReference type="Pfam" id="PF23411">
    <property type="entry name" value="Beta-prop_Vps41"/>
    <property type="match status" value="2"/>
</dbReference>
<dbReference type="InterPro" id="IPR001680">
    <property type="entry name" value="WD40_rpt"/>
</dbReference>
<dbReference type="PROSITE" id="PS50236">
    <property type="entry name" value="CHCR"/>
    <property type="match status" value="1"/>
</dbReference>
<accession>A0AA88DH72</accession>
<evidence type="ECO:0000256" key="2">
    <source>
        <dbReference type="ARBA" id="ARBA00022448"/>
    </source>
</evidence>
<dbReference type="InterPro" id="IPR057779">
    <property type="entry name" value="Znf_RING_Vps41"/>
</dbReference>
<keyword evidence="5 8" id="KW-0653">Protein transport</keyword>
<evidence type="ECO:0000256" key="7">
    <source>
        <dbReference type="ARBA" id="ARBA00059029"/>
    </source>
</evidence>
<dbReference type="InterPro" id="IPR057780">
    <property type="entry name" value="Beta-prop_Vps41"/>
</dbReference>
<dbReference type="EMBL" id="BTGU01000062">
    <property type="protein sequence ID" value="GMN56142.1"/>
    <property type="molecule type" value="Genomic_DNA"/>
</dbReference>
<keyword evidence="2 8" id="KW-0813">Transport</keyword>
<dbReference type="PANTHER" id="PTHR12616:SF1">
    <property type="entry name" value="VACUOLAR PROTEIN SORTING-ASSOCIATED PROTEIN 41 HOMOLOG"/>
    <property type="match status" value="1"/>
</dbReference>
<evidence type="ECO:0000259" key="11">
    <source>
        <dbReference type="Pfam" id="PF23411"/>
    </source>
</evidence>
<dbReference type="PIRSF" id="PIRSF028921">
    <property type="entry name" value="VPS41"/>
    <property type="match status" value="1"/>
</dbReference>
<evidence type="ECO:0000256" key="1">
    <source>
        <dbReference type="ARBA" id="ARBA00009582"/>
    </source>
</evidence>
<feature type="region of interest" description="Disordered" evidence="10">
    <location>
        <begin position="1"/>
        <end position="50"/>
    </location>
</feature>
<comment type="function">
    <text evidence="7 8">Required for vacuolar assembly and vacuolar traffic.</text>
</comment>
<feature type="repeat" description="CHCR" evidence="9">
    <location>
        <begin position="673"/>
        <end position="820"/>
    </location>
</feature>
<dbReference type="InterPro" id="IPR036322">
    <property type="entry name" value="WD40_repeat_dom_sf"/>
</dbReference>
<dbReference type="PANTHER" id="PTHR12616">
    <property type="entry name" value="VACUOLAR PROTEIN SORTING VPS41"/>
    <property type="match status" value="1"/>
</dbReference>
<feature type="domain" description="Vps41 beta-propeller" evidence="11">
    <location>
        <begin position="46"/>
        <end position="334"/>
    </location>
</feature>
<dbReference type="CDD" id="cd16687">
    <property type="entry name" value="RING-H2_Vps8"/>
    <property type="match status" value="1"/>
</dbReference>
<evidence type="ECO:0000256" key="5">
    <source>
        <dbReference type="ARBA" id="ARBA00022927"/>
    </source>
</evidence>
<evidence type="ECO:0000259" key="12">
    <source>
        <dbReference type="Pfam" id="PF23555"/>
    </source>
</evidence>
<dbReference type="GO" id="GO:0009267">
    <property type="term" value="P:cellular response to starvation"/>
    <property type="evidence" value="ECO:0007669"/>
    <property type="project" value="TreeGrafter"/>
</dbReference>
<reference evidence="13" key="1">
    <citation type="submission" date="2023-07" db="EMBL/GenBank/DDBJ databases">
        <title>draft genome sequence of fig (Ficus carica).</title>
        <authorList>
            <person name="Takahashi T."/>
            <person name="Nishimura K."/>
        </authorList>
    </citation>
    <scope>NUCLEOTIDE SEQUENCE</scope>
</reference>
<dbReference type="Pfam" id="PF23555">
    <property type="entry name" value="zf-RING_Vps41"/>
    <property type="match status" value="1"/>
</dbReference>
<proteinExistence type="inferred from homology"/>
<dbReference type="InterPro" id="IPR011990">
    <property type="entry name" value="TPR-like_helical_dom_sf"/>
</dbReference>
<evidence type="ECO:0000313" key="13">
    <source>
        <dbReference type="EMBL" id="GMN56142.1"/>
    </source>
</evidence>
<dbReference type="GO" id="GO:0016236">
    <property type="term" value="P:macroautophagy"/>
    <property type="evidence" value="ECO:0007669"/>
    <property type="project" value="TreeGrafter"/>
</dbReference>
<comment type="caution">
    <text evidence="13">The sequence shown here is derived from an EMBL/GenBank/DDBJ whole genome shotgun (WGS) entry which is preliminary data.</text>
</comment>
<dbReference type="GO" id="GO:0030897">
    <property type="term" value="C:HOPS complex"/>
    <property type="evidence" value="ECO:0007669"/>
    <property type="project" value="UniProtKB-UniRule"/>
</dbReference>
<dbReference type="InterPro" id="IPR000547">
    <property type="entry name" value="Clathrin_H-chain/VPS_repeat"/>
</dbReference>
<dbReference type="InterPro" id="IPR016902">
    <property type="entry name" value="Vps41"/>
</dbReference>
<dbReference type="Gene3D" id="1.25.40.10">
    <property type="entry name" value="Tetratricopeptide repeat domain"/>
    <property type="match status" value="1"/>
</dbReference>
<gene>
    <name evidence="13" type="ORF">TIFTF001_025258</name>
</gene>
<feature type="domain" description="Vps41 beta-propeller" evidence="11">
    <location>
        <begin position="389"/>
        <end position="460"/>
    </location>
</feature>
<evidence type="ECO:0000256" key="10">
    <source>
        <dbReference type="SAM" id="MobiDB-lite"/>
    </source>
</evidence>
<keyword evidence="14" id="KW-1185">Reference proteome</keyword>
<feature type="domain" description="Vps41 C-terminal RING finger" evidence="12">
    <location>
        <begin position="933"/>
        <end position="972"/>
    </location>
</feature>
<feature type="compositionally biased region" description="Acidic residues" evidence="10">
    <location>
        <begin position="12"/>
        <end position="43"/>
    </location>
</feature>
<dbReference type="InterPro" id="IPR045111">
    <property type="entry name" value="Vps41/Vps8"/>
</dbReference>
<dbReference type="SMART" id="SM00299">
    <property type="entry name" value="CLH"/>
    <property type="match status" value="1"/>
</dbReference>
<dbReference type="Gene3D" id="2.130.10.10">
    <property type="entry name" value="YVTN repeat-like/Quinoprotein amine dehydrogenase"/>
    <property type="match status" value="1"/>
</dbReference>
<dbReference type="SMART" id="SM00320">
    <property type="entry name" value="WD40"/>
    <property type="match status" value="2"/>
</dbReference>
<dbReference type="FunFam" id="1.25.40.10:FF:000545">
    <property type="entry name" value="Vacuolar protein sorting-associated protein 41 homolog"/>
    <property type="match status" value="1"/>
</dbReference>
<organism evidence="13 14">
    <name type="scientific">Ficus carica</name>
    <name type="common">Common fig</name>
    <dbReference type="NCBI Taxonomy" id="3494"/>
    <lineage>
        <taxon>Eukaryota</taxon>
        <taxon>Viridiplantae</taxon>
        <taxon>Streptophyta</taxon>
        <taxon>Embryophyta</taxon>
        <taxon>Tracheophyta</taxon>
        <taxon>Spermatophyta</taxon>
        <taxon>Magnoliopsida</taxon>
        <taxon>eudicotyledons</taxon>
        <taxon>Gunneridae</taxon>
        <taxon>Pentapetalae</taxon>
        <taxon>rosids</taxon>
        <taxon>fabids</taxon>
        <taxon>Rosales</taxon>
        <taxon>Moraceae</taxon>
        <taxon>Ficeae</taxon>
        <taxon>Ficus</taxon>
    </lineage>
</organism>
<keyword evidence="4" id="KW-0677">Repeat</keyword>
<evidence type="ECO:0000256" key="6">
    <source>
        <dbReference type="ARBA" id="ARBA00029538"/>
    </source>
</evidence>
<dbReference type="InterPro" id="IPR015943">
    <property type="entry name" value="WD40/YVTN_repeat-like_dom_sf"/>
</dbReference>
<dbReference type="GO" id="GO:0034058">
    <property type="term" value="P:endosomal vesicle fusion"/>
    <property type="evidence" value="ECO:0007669"/>
    <property type="project" value="UniProtKB-UniRule"/>
</dbReference>
<dbReference type="GO" id="GO:0006623">
    <property type="term" value="P:protein targeting to vacuole"/>
    <property type="evidence" value="ECO:0007669"/>
    <property type="project" value="InterPro"/>
</dbReference>
<dbReference type="SUPFAM" id="SSF57850">
    <property type="entry name" value="RING/U-box"/>
    <property type="match status" value="1"/>
</dbReference>
<keyword evidence="3" id="KW-0853">WD repeat</keyword>
<dbReference type="AlphaFoldDB" id="A0AA88DH72"/>
<protein>
    <recommendedName>
        <fullName evidence="6 8">Vacuolar protein sorting-associated protein 41 homolog</fullName>
    </recommendedName>
</protein>
<dbReference type="Pfam" id="PF23556">
    <property type="entry name" value="TPR_Vps41"/>
    <property type="match status" value="1"/>
</dbReference>
<evidence type="ECO:0000256" key="8">
    <source>
        <dbReference type="PIRNR" id="PIRNR028921"/>
    </source>
</evidence>
<dbReference type="SUPFAM" id="SSF50978">
    <property type="entry name" value="WD40 repeat-like"/>
    <property type="match status" value="1"/>
</dbReference>
<evidence type="ECO:0000256" key="3">
    <source>
        <dbReference type="ARBA" id="ARBA00022574"/>
    </source>
</evidence>
<dbReference type="Proteomes" id="UP001187192">
    <property type="component" value="Unassembled WGS sequence"/>
</dbReference>